<dbReference type="SUPFAM" id="SSF48264">
    <property type="entry name" value="Cytochrome P450"/>
    <property type="match status" value="1"/>
</dbReference>
<dbReference type="Pfam" id="PF00067">
    <property type="entry name" value="p450"/>
    <property type="match status" value="1"/>
</dbReference>
<dbReference type="GO" id="GO:0044550">
    <property type="term" value="P:secondary metabolite biosynthetic process"/>
    <property type="evidence" value="ECO:0007669"/>
    <property type="project" value="UniProtKB-ARBA"/>
</dbReference>
<evidence type="ECO:0000256" key="4">
    <source>
        <dbReference type="ARBA" id="ARBA00022989"/>
    </source>
</evidence>
<evidence type="ECO:0000256" key="3">
    <source>
        <dbReference type="ARBA" id="ARBA00022723"/>
    </source>
</evidence>
<comment type="subcellular location">
    <subcellularLocation>
        <location evidence="1">Membrane</location>
        <topology evidence="1">Single-pass membrane protein</topology>
    </subcellularLocation>
</comment>
<dbReference type="InterPro" id="IPR051103">
    <property type="entry name" value="Plant_metabolite_P450s"/>
</dbReference>
<evidence type="ECO:0000313" key="6">
    <source>
        <dbReference type="EMBL" id="KAF5179643.1"/>
    </source>
</evidence>
<evidence type="ECO:0000256" key="1">
    <source>
        <dbReference type="ARBA" id="ARBA00004167"/>
    </source>
</evidence>
<protein>
    <submittedName>
        <fullName evidence="6">(S)-N-methylcoclaurine 3'-hydroxylase isozyme</fullName>
    </submittedName>
</protein>
<gene>
    <name evidence="6" type="ORF">FRX31_030770</name>
</gene>
<dbReference type="GO" id="GO:0016709">
    <property type="term" value="F:oxidoreductase activity, acting on paired donors, with incorporation or reduction of molecular oxygen, NAD(P)H as one donor, and incorporation of one atom of oxygen"/>
    <property type="evidence" value="ECO:0007669"/>
    <property type="project" value="TreeGrafter"/>
</dbReference>
<organism evidence="6 7">
    <name type="scientific">Thalictrum thalictroides</name>
    <name type="common">Rue-anemone</name>
    <name type="synonym">Anemone thalictroides</name>
    <dbReference type="NCBI Taxonomy" id="46969"/>
    <lineage>
        <taxon>Eukaryota</taxon>
        <taxon>Viridiplantae</taxon>
        <taxon>Streptophyta</taxon>
        <taxon>Embryophyta</taxon>
        <taxon>Tracheophyta</taxon>
        <taxon>Spermatophyta</taxon>
        <taxon>Magnoliopsida</taxon>
        <taxon>Ranunculales</taxon>
        <taxon>Ranunculaceae</taxon>
        <taxon>Thalictroideae</taxon>
        <taxon>Thalictrum</taxon>
    </lineage>
</organism>
<dbReference type="PANTHER" id="PTHR24298">
    <property type="entry name" value="FLAVONOID 3'-MONOOXYGENASE-RELATED"/>
    <property type="match status" value="1"/>
</dbReference>
<dbReference type="EMBL" id="JABWDY010038506">
    <property type="protein sequence ID" value="KAF5179643.1"/>
    <property type="molecule type" value="Genomic_DNA"/>
</dbReference>
<comment type="caution">
    <text evidence="6">The sequence shown here is derived from an EMBL/GenBank/DDBJ whole genome shotgun (WGS) entry which is preliminary data.</text>
</comment>
<keyword evidence="3" id="KW-0479">Metal-binding</keyword>
<dbReference type="Proteomes" id="UP000554482">
    <property type="component" value="Unassembled WGS sequence"/>
</dbReference>
<evidence type="ECO:0000256" key="2">
    <source>
        <dbReference type="ARBA" id="ARBA00022692"/>
    </source>
</evidence>
<evidence type="ECO:0000313" key="7">
    <source>
        <dbReference type="Proteomes" id="UP000554482"/>
    </source>
</evidence>
<dbReference type="AlphaFoldDB" id="A0A7J6V412"/>
<sequence length="76" mass="8535">MILVSVDITSAAVEWMLAELIKNPEIMNKLSEELAKEITGNIVRDSDLQRLPYLNVCVKESLRLHPTVGILLVYAI</sequence>
<accession>A0A7J6V412</accession>
<dbReference type="OrthoDB" id="2789670at2759"/>
<dbReference type="GO" id="GO:0016020">
    <property type="term" value="C:membrane"/>
    <property type="evidence" value="ECO:0007669"/>
    <property type="project" value="UniProtKB-SubCell"/>
</dbReference>
<keyword evidence="7" id="KW-1185">Reference proteome</keyword>
<keyword evidence="4" id="KW-1133">Transmembrane helix</keyword>
<dbReference type="GO" id="GO:0005506">
    <property type="term" value="F:iron ion binding"/>
    <property type="evidence" value="ECO:0007669"/>
    <property type="project" value="InterPro"/>
</dbReference>
<evidence type="ECO:0000256" key="5">
    <source>
        <dbReference type="ARBA" id="ARBA00023136"/>
    </source>
</evidence>
<dbReference type="PANTHER" id="PTHR24298:SF845">
    <property type="entry name" value="OS08G0105800 PROTEIN"/>
    <property type="match status" value="1"/>
</dbReference>
<dbReference type="InterPro" id="IPR036396">
    <property type="entry name" value="Cyt_P450_sf"/>
</dbReference>
<dbReference type="Gene3D" id="1.10.630.10">
    <property type="entry name" value="Cytochrome P450"/>
    <property type="match status" value="1"/>
</dbReference>
<dbReference type="InterPro" id="IPR001128">
    <property type="entry name" value="Cyt_P450"/>
</dbReference>
<keyword evidence="2" id="KW-0812">Transmembrane</keyword>
<proteinExistence type="predicted"/>
<dbReference type="GO" id="GO:0020037">
    <property type="term" value="F:heme binding"/>
    <property type="evidence" value="ECO:0007669"/>
    <property type="project" value="InterPro"/>
</dbReference>
<reference evidence="6 7" key="1">
    <citation type="submission" date="2020-06" db="EMBL/GenBank/DDBJ databases">
        <title>Transcriptomic and genomic resources for Thalictrum thalictroides and T. hernandezii: Facilitating candidate gene discovery in an emerging model plant lineage.</title>
        <authorList>
            <person name="Arias T."/>
            <person name="Riano-Pachon D.M."/>
            <person name="Di Stilio V.S."/>
        </authorList>
    </citation>
    <scope>NUCLEOTIDE SEQUENCE [LARGE SCALE GENOMIC DNA]</scope>
    <source>
        <strain evidence="7">cv. WT478/WT964</strain>
        <tissue evidence="6">Leaves</tissue>
    </source>
</reference>
<name>A0A7J6V412_THATH</name>
<keyword evidence="5" id="KW-0472">Membrane</keyword>